<dbReference type="InterPro" id="IPR001254">
    <property type="entry name" value="Trypsin_dom"/>
</dbReference>
<dbReference type="AlphaFoldDB" id="A0AAN8J2J8"/>
<dbReference type="EMBL" id="WIXE01007277">
    <property type="protein sequence ID" value="KAK5980569.1"/>
    <property type="molecule type" value="Genomic_DNA"/>
</dbReference>
<organism evidence="2 3">
    <name type="scientific">Trichostrongylus colubriformis</name>
    <name type="common">Black scour worm</name>
    <dbReference type="NCBI Taxonomy" id="6319"/>
    <lineage>
        <taxon>Eukaryota</taxon>
        <taxon>Metazoa</taxon>
        <taxon>Ecdysozoa</taxon>
        <taxon>Nematoda</taxon>
        <taxon>Chromadorea</taxon>
        <taxon>Rhabditida</taxon>
        <taxon>Rhabditina</taxon>
        <taxon>Rhabditomorpha</taxon>
        <taxon>Strongyloidea</taxon>
        <taxon>Trichostrongylidae</taxon>
        <taxon>Trichostrongylus</taxon>
    </lineage>
</organism>
<dbReference type="SUPFAM" id="SSF50494">
    <property type="entry name" value="Trypsin-like serine proteases"/>
    <property type="match status" value="1"/>
</dbReference>
<dbReference type="InterPro" id="IPR043504">
    <property type="entry name" value="Peptidase_S1_PA_chymotrypsin"/>
</dbReference>
<dbReference type="Proteomes" id="UP001331761">
    <property type="component" value="Unassembled WGS sequence"/>
</dbReference>
<comment type="caution">
    <text evidence="2">The sequence shown here is derived from an EMBL/GenBank/DDBJ whole genome shotgun (WGS) entry which is preliminary data.</text>
</comment>
<protein>
    <recommendedName>
        <fullName evidence="1">Peptidase S1 domain-containing protein</fullName>
    </recommendedName>
</protein>
<dbReference type="Gene3D" id="2.40.10.10">
    <property type="entry name" value="Trypsin-like serine proteases"/>
    <property type="match status" value="1"/>
</dbReference>
<feature type="non-terminal residue" evidence="2">
    <location>
        <position position="113"/>
    </location>
</feature>
<keyword evidence="3" id="KW-1185">Reference proteome</keyword>
<evidence type="ECO:0000313" key="3">
    <source>
        <dbReference type="Proteomes" id="UP001331761"/>
    </source>
</evidence>
<sequence>MDPEELYGVAYEEIRPENFKVYVGSEYLHPQLSPQQVHRISKPPQFENYNPCSYLGDIAIIELDKDISPMEASPICLPQKDEKLAKTFTAIGYGIDPNHPNPKNKVLNWLQAV</sequence>
<proteinExistence type="predicted"/>
<dbReference type="GO" id="GO:0006508">
    <property type="term" value="P:proteolysis"/>
    <property type="evidence" value="ECO:0007669"/>
    <property type="project" value="InterPro"/>
</dbReference>
<gene>
    <name evidence="2" type="ORF">GCK32_018884</name>
</gene>
<dbReference type="Pfam" id="PF00089">
    <property type="entry name" value="Trypsin"/>
    <property type="match status" value="1"/>
</dbReference>
<dbReference type="GO" id="GO:0004252">
    <property type="term" value="F:serine-type endopeptidase activity"/>
    <property type="evidence" value="ECO:0007669"/>
    <property type="project" value="InterPro"/>
</dbReference>
<feature type="domain" description="Peptidase S1" evidence="1">
    <location>
        <begin position="16"/>
        <end position="107"/>
    </location>
</feature>
<evidence type="ECO:0000259" key="1">
    <source>
        <dbReference type="Pfam" id="PF00089"/>
    </source>
</evidence>
<dbReference type="InterPro" id="IPR009003">
    <property type="entry name" value="Peptidase_S1_PA"/>
</dbReference>
<accession>A0AAN8J2J8</accession>
<evidence type="ECO:0000313" key="2">
    <source>
        <dbReference type="EMBL" id="KAK5980569.1"/>
    </source>
</evidence>
<name>A0AAN8J2J8_TRICO</name>
<reference evidence="2 3" key="1">
    <citation type="submission" date="2019-10" db="EMBL/GenBank/DDBJ databases">
        <title>Assembly and Annotation for the nematode Trichostrongylus colubriformis.</title>
        <authorList>
            <person name="Martin J."/>
        </authorList>
    </citation>
    <scope>NUCLEOTIDE SEQUENCE [LARGE SCALE GENOMIC DNA]</scope>
    <source>
        <strain evidence="2">G859</strain>
        <tissue evidence="2">Whole worm</tissue>
    </source>
</reference>